<organism evidence="3 4">
    <name type="scientific">Klebsiella quasipneumoniae</name>
    <dbReference type="NCBI Taxonomy" id="1463165"/>
    <lineage>
        <taxon>Bacteria</taxon>
        <taxon>Pseudomonadati</taxon>
        <taxon>Pseudomonadota</taxon>
        <taxon>Gammaproteobacteria</taxon>
        <taxon>Enterobacterales</taxon>
        <taxon>Enterobacteriaceae</taxon>
        <taxon>Klebsiella/Raoultella group</taxon>
        <taxon>Klebsiella</taxon>
        <taxon>Klebsiella pneumoniae complex</taxon>
    </lineage>
</organism>
<dbReference type="EMBL" id="UFBM01000012">
    <property type="protein sequence ID" value="SSF74090.1"/>
    <property type="molecule type" value="Genomic_DNA"/>
</dbReference>
<feature type="compositionally biased region" description="Basic and acidic residues" evidence="1">
    <location>
        <begin position="494"/>
        <end position="503"/>
    </location>
</feature>
<proteinExistence type="predicted"/>
<evidence type="ECO:0000256" key="1">
    <source>
        <dbReference type="SAM" id="MobiDB-lite"/>
    </source>
</evidence>
<dbReference type="RefSeq" id="WP_114260595.1">
    <property type="nucleotide sequence ID" value="NZ_UFBM01000012.1"/>
</dbReference>
<evidence type="ECO:0000259" key="2">
    <source>
        <dbReference type="Pfam" id="PF06381"/>
    </source>
</evidence>
<evidence type="ECO:0000313" key="4">
    <source>
        <dbReference type="Proteomes" id="UP000252079"/>
    </source>
</evidence>
<name>A0ABD7N1L9_9ENTR</name>
<reference evidence="3 4" key="1">
    <citation type="submission" date="2018-07" db="EMBL/GenBank/DDBJ databases">
        <authorList>
            <consortium name="Pathogen Informatics"/>
        </authorList>
    </citation>
    <scope>NUCLEOTIDE SEQUENCE [LARGE SCALE GENOMIC DNA]</scope>
    <source>
        <strain evidence="3 4">4300STDY6636950</strain>
    </source>
</reference>
<feature type="region of interest" description="Disordered" evidence="1">
    <location>
        <begin position="469"/>
        <end position="503"/>
    </location>
</feature>
<dbReference type="InterPro" id="IPR024459">
    <property type="entry name" value="Acb1-like_N"/>
</dbReference>
<gene>
    <name evidence="3" type="ORF">SAMEA23995918_02243</name>
</gene>
<feature type="domain" description="Anti-CBASS protein Acb1-like N-terminal" evidence="2">
    <location>
        <begin position="98"/>
        <end position="449"/>
    </location>
</feature>
<dbReference type="AlphaFoldDB" id="A0ABD7N1L9"/>
<accession>A0ABD7N1L9</accession>
<evidence type="ECO:0000313" key="3">
    <source>
        <dbReference type="EMBL" id="SSF74090.1"/>
    </source>
</evidence>
<comment type="caution">
    <text evidence="3">The sequence shown here is derived from an EMBL/GenBank/DDBJ whole genome shotgun (WGS) entry which is preliminary data.</text>
</comment>
<feature type="compositionally biased region" description="Acidic residues" evidence="1">
    <location>
        <begin position="483"/>
        <end position="493"/>
    </location>
</feature>
<dbReference type="Proteomes" id="UP000252079">
    <property type="component" value="Unassembled WGS sequence"/>
</dbReference>
<protein>
    <submittedName>
        <fullName evidence="3">Phage-associated protein, family</fullName>
    </submittedName>
</protein>
<dbReference type="Pfam" id="PF06381">
    <property type="entry name" value="Phage_portal_3"/>
    <property type="match status" value="1"/>
</dbReference>
<sequence>MTQNTQRRSNRRGRTHAGRKGLVISQAVRDKIEAGEYIPTLDQIKALYGPAKTLGAPQSAQLAMDNMLNESGAYTLLQHAFQMGQFPSLGPSFMGYAALSSLTQNGLIRACIETVADDMTREWIEINAVDENDSGDESDERKILEDAMIDYRVQAISHKGAEFNGYFGGAMIFIDTGVTGDQLSLPLDISEKSTELQSFKRFTLIEPINLFPGNYESIDPLSPHYYAPDMWWVQGKQVHASRLIRICGNEVPIILKPTYNFLGIPQAQILYDYVIHFQDARMSEARLLEKFSIKIVKTDMQDVLMNPNATSGVDARVGYMAANMTNDGIMMLDKEMEDFINVNVPLSGVTDIVRQQLEFIVAINRTPAVKLLGISPAGFNTGDSDIKNYNDHISSQQEKILRAPVQKMLDIIQIVKLGKYNKSVSFKFKGLNEDDEKAIADAQDVKAGTRQKYLQEGVVSQEEVRKAISEDPHSGFFGIDVSDIPDGDDEDYTGQEKHEYENE</sequence>